<evidence type="ECO:0000313" key="3">
    <source>
        <dbReference type="Proteomes" id="UP000724874"/>
    </source>
</evidence>
<gene>
    <name evidence="2" type="ORF">CPB84DRAFT_1855502</name>
</gene>
<evidence type="ECO:0000256" key="1">
    <source>
        <dbReference type="SAM" id="MobiDB-lite"/>
    </source>
</evidence>
<reference evidence="2" key="1">
    <citation type="submission" date="2020-11" db="EMBL/GenBank/DDBJ databases">
        <authorList>
            <consortium name="DOE Joint Genome Institute"/>
            <person name="Ahrendt S."/>
            <person name="Riley R."/>
            <person name="Andreopoulos W."/>
            <person name="LaButti K."/>
            <person name="Pangilinan J."/>
            <person name="Ruiz-duenas F.J."/>
            <person name="Barrasa J.M."/>
            <person name="Sanchez-Garcia M."/>
            <person name="Camarero S."/>
            <person name="Miyauchi S."/>
            <person name="Serrano A."/>
            <person name="Linde D."/>
            <person name="Babiker R."/>
            <person name="Drula E."/>
            <person name="Ayuso-Fernandez I."/>
            <person name="Pacheco R."/>
            <person name="Padilla G."/>
            <person name="Ferreira P."/>
            <person name="Barriuso J."/>
            <person name="Kellner H."/>
            <person name="Castanera R."/>
            <person name="Alfaro M."/>
            <person name="Ramirez L."/>
            <person name="Pisabarro A.G."/>
            <person name="Kuo A."/>
            <person name="Tritt A."/>
            <person name="Lipzen A."/>
            <person name="He G."/>
            <person name="Yan M."/>
            <person name="Ng V."/>
            <person name="Cullen D."/>
            <person name="Martin F."/>
            <person name="Rosso M.-N."/>
            <person name="Henrissat B."/>
            <person name="Hibbett D."/>
            <person name="Martinez A.T."/>
            <person name="Grigoriev I.V."/>
        </authorList>
    </citation>
    <scope>NUCLEOTIDE SEQUENCE</scope>
    <source>
        <strain evidence="2">AH 44721</strain>
    </source>
</reference>
<feature type="compositionally biased region" description="Basic and acidic residues" evidence="1">
    <location>
        <begin position="27"/>
        <end position="60"/>
    </location>
</feature>
<name>A0A9P5N751_GYMJU</name>
<feature type="region of interest" description="Disordered" evidence="1">
    <location>
        <begin position="23"/>
        <end position="60"/>
    </location>
</feature>
<dbReference type="OrthoDB" id="3055718at2759"/>
<dbReference type="EMBL" id="JADNYJ010000351">
    <property type="protein sequence ID" value="KAF8870541.1"/>
    <property type="molecule type" value="Genomic_DNA"/>
</dbReference>
<comment type="caution">
    <text evidence="2">The sequence shown here is derived from an EMBL/GenBank/DDBJ whole genome shotgun (WGS) entry which is preliminary data.</text>
</comment>
<organism evidence="2 3">
    <name type="scientific">Gymnopilus junonius</name>
    <name type="common">Spectacular rustgill mushroom</name>
    <name type="synonym">Gymnopilus spectabilis subsp. junonius</name>
    <dbReference type="NCBI Taxonomy" id="109634"/>
    <lineage>
        <taxon>Eukaryota</taxon>
        <taxon>Fungi</taxon>
        <taxon>Dikarya</taxon>
        <taxon>Basidiomycota</taxon>
        <taxon>Agaricomycotina</taxon>
        <taxon>Agaricomycetes</taxon>
        <taxon>Agaricomycetidae</taxon>
        <taxon>Agaricales</taxon>
        <taxon>Agaricineae</taxon>
        <taxon>Hymenogastraceae</taxon>
        <taxon>Gymnopilus</taxon>
    </lineage>
</organism>
<dbReference type="AlphaFoldDB" id="A0A9P5N751"/>
<accession>A0A9P5N751</accession>
<sequence>MPTVSLRKRLLRGAWAYAKRLQKLRRRETEPESNSKDQSGDDLEVPRNPEPRPAIPRDDDDKVQHYRQMLCLWRFRLNYYETLTETFSAKARDDWQRASNLRSLSHNLARMTGQKCFSIDILKVIVEIIDSESDDESRHDLRLKLKTLSALSRTSSSLREPCQERLFRTITLVPNKAEMDHFRIASETRIRYSQAQGILESNPGLADFVKKLKICIDPGDVIDDGLVRLVQQFNSVEELTVLTWAGDEIYAPTRSSSSWCSRIMRSWKALKKSRVERESSESVDLGRLLPFGHPVQPHELRVLSGDEPSTRMLRSRHSNGVPAFDLTKVTKAYLAALDDEKGVMAFNEILEDFLQLETLTVCYTEFWPAILGESPQANHLSSGAKSTLNSVKNLVIENFHPYKQDYELSLRVLKVFQWQREPWKCLESLKLDFVIVQCNNDPQSSYRFFVSCLDELDAYLSRRFNMPVLKTVFINTRIHERAARRRFEDIERHWHNLVESHFKALSGHPDVYFSCAVSAIVYPTDW</sequence>
<evidence type="ECO:0000313" key="2">
    <source>
        <dbReference type="EMBL" id="KAF8870541.1"/>
    </source>
</evidence>
<proteinExistence type="predicted"/>
<dbReference type="Proteomes" id="UP000724874">
    <property type="component" value="Unassembled WGS sequence"/>
</dbReference>
<keyword evidence="3" id="KW-1185">Reference proteome</keyword>
<protein>
    <submittedName>
        <fullName evidence="2">Uncharacterized protein</fullName>
    </submittedName>
</protein>